<dbReference type="eggNOG" id="ENOG5032KBZ">
    <property type="taxonomic scope" value="Bacteria"/>
</dbReference>
<dbReference type="PATRIC" id="fig|1280954.3.peg.2019"/>
<dbReference type="STRING" id="1280954.HPO_09970"/>
<sequence length="267" mass="28339">MRFNLMAAGLALLIVTACATHVQTTSGADYLARYDGSYTPAAGAAGSEVDARVRQIAAVEPDIRFPARIGLARIERGHLAAIPEREGEAWAALTQELDGLYGEFVPVSPLIAAMVAPENDKPRYSYTAADTIAEIRRGAARQHLDYVLAYEVSTNNRSKGSALSFADLTVIGMFVLPGRSVEAEAAASGILIDVRNGYPYATLTAFADKKGLSRTINSWQVRQDMMKDASAKAVLELAGELHGALEQLAVKAQSITPVSEKVAAGGS</sequence>
<organism evidence="2 3">
    <name type="scientific">Hyphomonas polymorpha PS728</name>
    <dbReference type="NCBI Taxonomy" id="1280954"/>
    <lineage>
        <taxon>Bacteria</taxon>
        <taxon>Pseudomonadati</taxon>
        <taxon>Pseudomonadota</taxon>
        <taxon>Alphaproteobacteria</taxon>
        <taxon>Hyphomonadales</taxon>
        <taxon>Hyphomonadaceae</taxon>
        <taxon>Hyphomonas</taxon>
    </lineage>
</organism>
<protein>
    <recommendedName>
        <fullName evidence="4">Lipoprotein</fullName>
    </recommendedName>
</protein>
<keyword evidence="3" id="KW-1185">Reference proteome</keyword>
<dbReference type="AlphaFoldDB" id="A0A062V8M5"/>
<dbReference type="EMBL" id="ARYM01000010">
    <property type="protein sequence ID" value="KCZ98531.1"/>
    <property type="molecule type" value="Genomic_DNA"/>
</dbReference>
<evidence type="ECO:0000256" key="1">
    <source>
        <dbReference type="SAM" id="SignalP"/>
    </source>
</evidence>
<feature type="signal peptide" evidence="1">
    <location>
        <begin position="1"/>
        <end position="19"/>
    </location>
</feature>
<accession>A0A062V8M5</accession>
<evidence type="ECO:0000313" key="3">
    <source>
        <dbReference type="Proteomes" id="UP000027100"/>
    </source>
</evidence>
<dbReference type="Proteomes" id="UP000027100">
    <property type="component" value="Unassembled WGS sequence"/>
</dbReference>
<comment type="caution">
    <text evidence="2">The sequence shown here is derived from an EMBL/GenBank/DDBJ whole genome shotgun (WGS) entry which is preliminary data.</text>
</comment>
<reference evidence="2 3" key="1">
    <citation type="journal article" date="2014" name="Antonie Van Leeuwenhoek">
        <title>Hyphomonas beringensis sp. nov. and Hyphomonas chukchiensis sp. nov., isolated from surface seawater of the Bering Sea and Chukchi Sea.</title>
        <authorList>
            <person name="Li C."/>
            <person name="Lai Q."/>
            <person name="Li G."/>
            <person name="Dong C."/>
            <person name="Wang J."/>
            <person name="Liao Y."/>
            <person name="Shao Z."/>
        </authorList>
    </citation>
    <scope>NUCLEOTIDE SEQUENCE [LARGE SCALE GENOMIC DNA]</scope>
    <source>
        <strain evidence="2 3">PS728</strain>
    </source>
</reference>
<dbReference type="RefSeq" id="WP_035597854.1">
    <property type="nucleotide sequence ID" value="NZ_ARYM01000010.1"/>
</dbReference>
<gene>
    <name evidence="2" type="ORF">HPO_09970</name>
</gene>
<dbReference type="PROSITE" id="PS51257">
    <property type="entry name" value="PROKAR_LIPOPROTEIN"/>
    <property type="match status" value="1"/>
</dbReference>
<feature type="chain" id="PRO_5001614972" description="Lipoprotein" evidence="1">
    <location>
        <begin position="20"/>
        <end position="267"/>
    </location>
</feature>
<keyword evidence="1" id="KW-0732">Signal</keyword>
<dbReference type="OrthoDB" id="7861160at2"/>
<name>A0A062V8M5_9PROT</name>
<proteinExistence type="predicted"/>
<evidence type="ECO:0000313" key="2">
    <source>
        <dbReference type="EMBL" id="KCZ98531.1"/>
    </source>
</evidence>
<evidence type="ECO:0008006" key="4">
    <source>
        <dbReference type="Google" id="ProtNLM"/>
    </source>
</evidence>